<dbReference type="AlphaFoldDB" id="A0A7Y6IZM7"/>
<name>A0A7Y6IZM7_9ACTN</name>
<protein>
    <submittedName>
        <fullName evidence="1">Polymer-forming cytoskeletal protein</fullName>
    </submittedName>
</protein>
<dbReference type="EMBL" id="JABWGO010000021">
    <property type="protein sequence ID" value="NUW46853.1"/>
    <property type="molecule type" value="Genomic_DNA"/>
</dbReference>
<evidence type="ECO:0000313" key="2">
    <source>
        <dbReference type="Proteomes" id="UP000546126"/>
    </source>
</evidence>
<comment type="caution">
    <text evidence="1">The sequence shown here is derived from an EMBL/GenBank/DDBJ whole genome shotgun (WGS) entry which is preliminary data.</text>
</comment>
<dbReference type="Proteomes" id="UP000546126">
    <property type="component" value="Unassembled WGS sequence"/>
</dbReference>
<reference evidence="1 2" key="1">
    <citation type="submission" date="2020-06" db="EMBL/GenBank/DDBJ databases">
        <authorList>
            <person name="Chanama M."/>
        </authorList>
    </citation>
    <scope>NUCLEOTIDE SEQUENCE [LARGE SCALE GENOMIC DNA]</scope>
    <source>
        <strain evidence="1 2">TBRC6557</strain>
    </source>
</reference>
<evidence type="ECO:0000313" key="1">
    <source>
        <dbReference type="EMBL" id="NUW46853.1"/>
    </source>
</evidence>
<accession>A0A7Y6IZM7</accession>
<dbReference type="RefSeq" id="WP_175606304.1">
    <property type="nucleotide sequence ID" value="NZ_JABWGO010000021.1"/>
</dbReference>
<gene>
    <name evidence="1" type="ORF">HT134_43140</name>
</gene>
<organism evidence="1 2">
    <name type="scientific">Nonomuraea rhodomycinica</name>
    <dbReference type="NCBI Taxonomy" id="1712872"/>
    <lineage>
        <taxon>Bacteria</taxon>
        <taxon>Bacillati</taxon>
        <taxon>Actinomycetota</taxon>
        <taxon>Actinomycetes</taxon>
        <taxon>Streptosporangiales</taxon>
        <taxon>Streptosporangiaceae</taxon>
        <taxon>Nonomuraea</taxon>
    </lineage>
</organism>
<sequence length="572" mass="60513">MTALTYTVLTDPASLEASENNRTPSKGTVYLVITNNTKRPVNWSEIEVTVPVGTAVDALTPNTSGINPTGVYTDTTTNVQTPVAFGPNGTNSFHATASGRSDTFYVGDCMILTLADVTLTVGAGPVVLPVAETLVRASAPASPTYAAVAVVKTTPQPIPAPHSFRSDKEMLDTGDSLTLRWDGSDEFNYQISYPNGSSGTIAKPPTGASYSWSPPAAPTRATTYTLKATSRTTPAQEHFLTTTVQVRHPVLETLTVATLTATDITTATLSTATLTATTGIDTPWVQGTTKATKGQLTFTGTGVKVYDNTGGQGTVTAEKADLTGINTDWVQGKGTNDGWIGFRKEGLTVHRENGSNQGTVYADKAELNGINTKWVQGKATTDGWIEFPAAGVNVFEGAGNRQWGTVAAGKADLNDLITRRAQVKDRLTLQGGLTVDSVLETQDGPPRLIVHGQLDAEGEVNAKRKVDVGGDLSVNGDVRPMKNLTVAGLVTATDLTIEDKLTTVDAKRKLVVHGPAVFNGKVEANREMVIRGPAESIMHIDAEKVLVRTDLQVVHGLLYSNIAKTSVPKQNP</sequence>
<proteinExistence type="predicted"/>
<keyword evidence="2" id="KW-1185">Reference proteome</keyword>